<dbReference type="InterPro" id="IPR008686">
    <property type="entry name" value="RNA_pol_mitovir"/>
</dbReference>
<keyword evidence="2" id="KW-0808">Transferase</keyword>
<evidence type="ECO:0000256" key="1">
    <source>
        <dbReference type="ARBA" id="ARBA00022484"/>
    </source>
</evidence>
<dbReference type="SUPFAM" id="SSF56672">
    <property type="entry name" value="DNA/RNA polymerases"/>
    <property type="match status" value="1"/>
</dbReference>
<evidence type="ECO:0000313" key="4">
    <source>
        <dbReference type="EMBL" id="QHD64815.1"/>
    </source>
</evidence>
<name>A0A7U3RD23_9VIRU</name>
<organism evidence="4">
    <name type="scientific">Erysiphe necator associated mitovirus 4</name>
    <dbReference type="NCBI Taxonomy" id="2691992"/>
    <lineage>
        <taxon>Viruses</taxon>
        <taxon>Riboviria</taxon>
        <taxon>Orthornavirae</taxon>
        <taxon>Lenarviricota</taxon>
        <taxon>Howeltoviricetes</taxon>
        <taxon>Cryppavirales</taxon>
        <taxon>Mitoviridae</taxon>
        <taxon>Mitovirus</taxon>
    </lineage>
</organism>
<protein>
    <submittedName>
        <fullName evidence="4">RdRp</fullName>
    </submittedName>
</protein>
<evidence type="ECO:0000256" key="3">
    <source>
        <dbReference type="ARBA" id="ARBA00022695"/>
    </source>
</evidence>
<dbReference type="EMBL" id="MN557010">
    <property type="protein sequence ID" value="QHD64815.1"/>
    <property type="molecule type" value="Genomic_RNA"/>
</dbReference>
<sequence>MKNKFDLFSYIKDIKKGNTKLVNLDKMSSEKDVLSALSKHAVKLIKACFKSEVSPIRLTIFKQFVQHIWKMKKCHGSKHVVQYLKGSHLAIQKFAAGEPVNSLKELLGPGVYPRLASGLPKFIPLADRSMMRNKTPSIFRFYMTLFSLYRILDCPKQLKLSTITKPFDGSLEFLNSLENDIINIVNKHFTEIKTSYKPSDSFQFLETSSYPGKEKVSWLEMRKAAISMKQSLLSNSFDLLKEFAFGPILKALYDLNTSLLIESRGVSGALCSKDEPAGKVRIFAMVDIWTQNVLKPLHDSLFTFLKTLPCDGTFDQWSSVSRGVEKSALSKVSYGYDLSAATDRLPIALQILILNTLFGFKFGDAWASLLVDREYELRDPKYGDHTVKYAVGQPMGALSSWAMLAITHHLIVQLAYQRSYKKDDWFSNYELLGDDIVIFDTLVAEQYLFIMKNIGLEINLSKSVCSPTGEVVEFAKKTYLNGNNISGLPWKAVISQTDVLGIASLIYSLHSHLDYARSIRWVKNWIFGKNLNLLYLSLLKIFTNHSGIDSFKIFDKIHQKYGKIRLKTLSSIPSESFTSLLDPFLKGNNKDVFLKDFEESHASSMFRMMNSKSITLLKSRDVEKDSENLTKLILFHLYPEFNNDYYINNLNIELASKDYSLCSNLYIALYMIINKKLLNLKDSLKTKKLSDDLDTLIDDVSIADRYFEFLEILSRASDKIEKIPFKQITTLKATSFIKQINKSQFSFFSK</sequence>
<dbReference type="InterPro" id="IPR043502">
    <property type="entry name" value="DNA/RNA_pol_sf"/>
</dbReference>
<reference evidence="4" key="1">
    <citation type="submission" date="2019-10" db="EMBL/GenBank/DDBJ databases">
        <title>The miscellaneous mycovirome associated to the plant pathogenic fungus Erysiphe necator.</title>
        <authorList>
            <person name="Rodriguez Romero J."/>
            <person name="Chiapello M."/>
            <person name="Cordoba L."/>
            <person name="Turina M."/>
            <person name="Ayllon M.A."/>
        </authorList>
    </citation>
    <scope>NUCLEOTIDE SEQUENCE</scope>
    <source>
        <strain evidence="4">PMS-18_DN43745</strain>
    </source>
</reference>
<dbReference type="PANTHER" id="PTHR34456">
    <property type="entry name" value="MITOVIRUS RNA-DEPENDENT RNA POLYMERASE"/>
    <property type="match status" value="1"/>
</dbReference>
<accession>A0A7U3RD23</accession>
<keyword evidence="3" id="KW-0548">Nucleotidyltransferase</keyword>
<evidence type="ECO:0000256" key="2">
    <source>
        <dbReference type="ARBA" id="ARBA00022679"/>
    </source>
</evidence>
<keyword evidence="1" id="KW-0696">RNA-directed RNA polymerase</keyword>
<proteinExistence type="predicted"/>
<dbReference type="GO" id="GO:0003968">
    <property type="term" value="F:RNA-directed RNA polymerase activity"/>
    <property type="evidence" value="ECO:0007669"/>
    <property type="project" value="UniProtKB-KW"/>
</dbReference>
<dbReference type="PANTHER" id="PTHR34456:SF13">
    <property type="entry name" value="REVERSE TRANSCRIPTASE DOMAIN-CONTAINING PROTEIN"/>
    <property type="match status" value="1"/>
</dbReference>
<dbReference type="Pfam" id="PF05919">
    <property type="entry name" value="Mitovir_RNA_pol"/>
    <property type="match status" value="1"/>
</dbReference>